<keyword evidence="3" id="KW-1185">Reference proteome</keyword>
<organism evidence="2 3">
    <name type="scientific">Paracraurococcus ruber</name>
    <dbReference type="NCBI Taxonomy" id="77675"/>
    <lineage>
        <taxon>Bacteria</taxon>
        <taxon>Pseudomonadati</taxon>
        <taxon>Pseudomonadota</taxon>
        <taxon>Alphaproteobacteria</taxon>
        <taxon>Acetobacterales</taxon>
        <taxon>Roseomonadaceae</taxon>
        <taxon>Paracraurococcus</taxon>
    </lineage>
</organism>
<protein>
    <submittedName>
        <fullName evidence="2">Diguanylate cyclase</fullName>
    </submittedName>
</protein>
<accession>A0ABS1CVB6</accession>
<dbReference type="PROSITE" id="PS51365">
    <property type="entry name" value="RENAL_DIPEPTIDASE_2"/>
    <property type="match status" value="1"/>
</dbReference>
<dbReference type="Gene3D" id="3.20.20.140">
    <property type="entry name" value="Metal-dependent hydrolases"/>
    <property type="match status" value="1"/>
</dbReference>
<dbReference type="SUPFAM" id="SSF51556">
    <property type="entry name" value="Metallo-dependent hydrolases"/>
    <property type="match status" value="1"/>
</dbReference>
<dbReference type="PANTHER" id="PTHR10443:SF12">
    <property type="entry name" value="DIPEPTIDASE"/>
    <property type="match status" value="1"/>
</dbReference>
<reference evidence="2 3" key="1">
    <citation type="journal article" date="2020" name="Microorganisms">
        <title>Osmotic Adaptation and Compatible Solute Biosynthesis of Phototrophic Bacteria as Revealed from Genome Analyses.</title>
        <authorList>
            <person name="Imhoff J.F."/>
            <person name="Rahn T."/>
            <person name="Kunzel S."/>
            <person name="Keller A."/>
            <person name="Neulinger S.C."/>
        </authorList>
    </citation>
    <scope>NUCLEOTIDE SEQUENCE [LARGE SCALE GENOMIC DNA]</scope>
    <source>
        <strain evidence="2 3">DSM 15382</strain>
    </source>
</reference>
<dbReference type="PANTHER" id="PTHR10443">
    <property type="entry name" value="MICROSOMAL DIPEPTIDASE"/>
    <property type="match status" value="1"/>
</dbReference>
<comment type="caution">
    <text evidence="2">The sequence shown here is derived from an EMBL/GenBank/DDBJ whole genome shotgun (WGS) entry which is preliminary data.</text>
</comment>
<dbReference type="Proteomes" id="UP000697995">
    <property type="component" value="Unassembled WGS sequence"/>
</dbReference>
<evidence type="ECO:0000313" key="3">
    <source>
        <dbReference type="Proteomes" id="UP000697995"/>
    </source>
</evidence>
<dbReference type="Pfam" id="PF01244">
    <property type="entry name" value="Peptidase_M19"/>
    <property type="match status" value="1"/>
</dbReference>
<evidence type="ECO:0000313" key="2">
    <source>
        <dbReference type="EMBL" id="MBK1658176.1"/>
    </source>
</evidence>
<dbReference type="InterPro" id="IPR008257">
    <property type="entry name" value="Pept_M19"/>
</dbReference>
<gene>
    <name evidence="2" type="ORF">CKO45_08025</name>
</gene>
<dbReference type="InterPro" id="IPR032466">
    <property type="entry name" value="Metal_Hydrolase"/>
</dbReference>
<dbReference type="EMBL" id="NRSG01000041">
    <property type="protein sequence ID" value="MBK1658176.1"/>
    <property type="molecule type" value="Genomic_DNA"/>
</dbReference>
<dbReference type="RefSeq" id="WP_133219389.1">
    <property type="nucleotide sequence ID" value="NZ_NRSG01000041.1"/>
</dbReference>
<name>A0ABS1CVB6_9PROT</name>
<feature type="region of interest" description="Disordered" evidence="1">
    <location>
        <begin position="1"/>
        <end position="22"/>
    </location>
</feature>
<sequence length="357" mass="37633">MSAPVDRGGDRRGGPARSAGITPDARAIHAATLCLDTHIDIRWPEPPDPRTEGPMRVDFPKMLRGGMKAAVFIAYVPQGKRDAAGHQAAAERAEAMLRHIRARADGKAQRFCATADELEACFAAGSLAVMSAVENGYAMGHDLAAPQRWKALGACYLTLTHDGHNDLSDSARPRPPLGDAEEEHGGLSPLGRAAIGALNRAGMLVDVSHVSKKGMLQAAEVSRTPIVATHTACRALADHPRCIDDEQLDALRAVGGLAQITAVPAFLKRLPEGQKNTAGVEAMADHVDHAVQRIGVEHVGLSSDFDGGGGVDGWQNAAETGGLSAALLRRGYGARELGLLWSGNFIRLLRQAEAAAD</sequence>
<evidence type="ECO:0000256" key="1">
    <source>
        <dbReference type="SAM" id="MobiDB-lite"/>
    </source>
</evidence>
<proteinExistence type="predicted"/>
<feature type="region of interest" description="Disordered" evidence="1">
    <location>
        <begin position="165"/>
        <end position="188"/>
    </location>
</feature>